<dbReference type="OrthoDB" id="1904255at2"/>
<dbReference type="Proteomes" id="UP000241829">
    <property type="component" value="Chromosome"/>
</dbReference>
<protein>
    <submittedName>
        <fullName evidence="1">Uncharacterized protein</fullName>
    </submittedName>
</protein>
<dbReference type="RefSeq" id="WP_106846739.1">
    <property type="nucleotide sequence ID" value="NZ_CP027792.1"/>
</dbReference>
<evidence type="ECO:0000313" key="1">
    <source>
        <dbReference type="EMBL" id="AVP58186.1"/>
    </source>
</evidence>
<accession>A0A2P1NMG2</accession>
<sequence>MNEKKQSASEQWLEARAPGFLDLPDPDRRAIFDFAFLWSLFEAQIMANFARADRIRERVDVWAADGTLEAGLYDAELAYFRNRYFADGKLTYHFPHLNLRPSDHPDLVQAVIEGTNDDPRDRMLALLMIVWRLRNNLFHGAKWAYGLRGQLDNFRHANGVLMRMLERHGQLG</sequence>
<reference evidence="2" key="1">
    <citation type="submission" date="2018-03" db="EMBL/GenBank/DDBJ databases">
        <title>Genome sequencing of Melaminivora sp. strain SC2-7.</title>
        <authorList>
            <person name="Kim S.-J."/>
            <person name="Heo J."/>
            <person name="Ahn J.-H."/>
            <person name="Kwon S.-W."/>
        </authorList>
    </citation>
    <scope>NUCLEOTIDE SEQUENCE [LARGE SCALE GENOMIC DNA]</scope>
    <source>
        <strain evidence="2">SC2-7</strain>
    </source>
</reference>
<dbReference type="EMBL" id="CP027792">
    <property type="protein sequence ID" value="AVP58186.1"/>
    <property type="molecule type" value="Genomic_DNA"/>
</dbReference>
<dbReference type="KEGG" id="melm:C7H73_11280"/>
<keyword evidence="2" id="KW-1185">Reference proteome</keyword>
<evidence type="ECO:0000313" key="2">
    <source>
        <dbReference type="Proteomes" id="UP000241829"/>
    </source>
</evidence>
<name>A0A2P1NMG2_9BURK</name>
<gene>
    <name evidence="1" type="ORF">C7H73_11280</name>
</gene>
<dbReference type="AlphaFoldDB" id="A0A2P1NMG2"/>
<organism evidence="1 2">
    <name type="scientific">Pulveribacter suum</name>
    <dbReference type="NCBI Taxonomy" id="2116657"/>
    <lineage>
        <taxon>Bacteria</taxon>
        <taxon>Pseudomonadati</taxon>
        <taxon>Pseudomonadota</taxon>
        <taxon>Betaproteobacteria</taxon>
        <taxon>Burkholderiales</taxon>
        <taxon>Comamonadaceae</taxon>
        <taxon>Pulveribacter</taxon>
    </lineage>
</organism>
<proteinExistence type="predicted"/>